<accession>A0AAW1VQA2</accession>
<keyword evidence="3" id="KW-1185">Reference proteome</keyword>
<evidence type="ECO:0000313" key="2">
    <source>
        <dbReference type="EMBL" id="KAK9910110.1"/>
    </source>
</evidence>
<gene>
    <name evidence="2" type="ORF">M0R45_034085</name>
</gene>
<dbReference type="Gene3D" id="4.10.60.10">
    <property type="entry name" value="Zinc finger, CCHC-type"/>
    <property type="match status" value="1"/>
</dbReference>
<organism evidence="2 3">
    <name type="scientific">Rubus argutus</name>
    <name type="common">Southern blackberry</name>
    <dbReference type="NCBI Taxonomy" id="59490"/>
    <lineage>
        <taxon>Eukaryota</taxon>
        <taxon>Viridiplantae</taxon>
        <taxon>Streptophyta</taxon>
        <taxon>Embryophyta</taxon>
        <taxon>Tracheophyta</taxon>
        <taxon>Spermatophyta</taxon>
        <taxon>Magnoliopsida</taxon>
        <taxon>eudicotyledons</taxon>
        <taxon>Gunneridae</taxon>
        <taxon>Pentapetalae</taxon>
        <taxon>rosids</taxon>
        <taxon>fabids</taxon>
        <taxon>Rosales</taxon>
        <taxon>Rosaceae</taxon>
        <taxon>Rosoideae</taxon>
        <taxon>Rosoideae incertae sedis</taxon>
        <taxon>Rubus</taxon>
    </lineage>
</organism>
<dbReference type="EMBL" id="JBEDUW010000007">
    <property type="protein sequence ID" value="KAK9910110.1"/>
    <property type="molecule type" value="Genomic_DNA"/>
</dbReference>
<dbReference type="AlphaFoldDB" id="A0AAW1VQA2"/>
<evidence type="ECO:0000313" key="3">
    <source>
        <dbReference type="Proteomes" id="UP001457282"/>
    </source>
</evidence>
<feature type="region of interest" description="Disordered" evidence="1">
    <location>
        <begin position="41"/>
        <end position="102"/>
    </location>
</feature>
<reference evidence="2 3" key="1">
    <citation type="journal article" date="2023" name="G3 (Bethesda)">
        <title>A chromosome-length genome assembly and annotation of blackberry (Rubus argutus, cv. 'Hillquist').</title>
        <authorList>
            <person name="Bruna T."/>
            <person name="Aryal R."/>
            <person name="Dudchenko O."/>
            <person name="Sargent D.J."/>
            <person name="Mead D."/>
            <person name="Buti M."/>
            <person name="Cavallini A."/>
            <person name="Hytonen T."/>
            <person name="Andres J."/>
            <person name="Pham M."/>
            <person name="Weisz D."/>
            <person name="Mascagni F."/>
            <person name="Usai G."/>
            <person name="Natali L."/>
            <person name="Bassil N."/>
            <person name="Fernandez G.E."/>
            <person name="Lomsadze A."/>
            <person name="Armour M."/>
            <person name="Olukolu B."/>
            <person name="Poorten T."/>
            <person name="Britton C."/>
            <person name="Davik J."/>
            <person name="Ashrafi H."/>
            <person name="Aiden E.L."/>
            <person name="Borodovsky M."/>
            <person name="Worthington M."/>
        </authorList>
    </citation>
    <scope>NUCLEOTIDE SEQUENCE [LARGE SCALE GENOMIC DNA]</scope>
    <source>
        <strain evidence="2">PI 553951</strain>
    </source>
</reference>
<feature type="compositionally biased region" description="Gly residues" evidence="1">
    <location>
        <begin position="84"/>
        <end position="102"/>
    </location>
</feature>
<proteinExistence type="predicted"/>
<evidence type="ECO:0008006" key="4">
    <source>
        <dbReference type="Google" id="ProtNLM"/>
    </source>
</evidence>
<evidence type="ECO:0000256" key="1">
    <source>
        <dbReference type="SAM" id="MobiDB-lite"/>
    </source>
</evidence>
<protein>
    <recommendedName>
        <fullName evidence="4">CCHC-type domain-containing protein</fullName>
    </recommendedName>
</protein>
<name>A0AAW1VQA2_RUBAR</name>
<dbReference type="Proteomes" id="UP001457282">
    <property type="component" value="Unassembled WGS sequence"/>
</dbReference>
<comment type="caution">
    <text evidence="2">The sequence shown here is derived from an EMBL/GenBank/DDBJ whole genome shotgun (WGS) entry which is preliminary data.</text>
</comment>
<sequence>MFNQLINLQQVSEKHDTIMLNNNSWHVGTKKAPKANYDKMAKGERNPNVQGNVNGRPSPYNRSNKEGNRNHVAPNRENFTPCGRGSGGRGMGRGGHANAGHGGHNYKVYNRTHNNPPRAQVAKCTDGAGGANKLCYHCGSNDHWFRQCKASNKLVVDYKKYLIASTTSNSLPPLHLSYCFHYIYHIVSTTSNTLIILKIKSEME</sequence>